<evidence type="ECO:0008006" key="2">
    <source>
        <dbReference type="Google" id="ProtNLM"/>
    </source>
</evidence>
<evidence type="ECO:0000313" key="1">
    <source>
        <dbReference type="EMBL" id="MRY11965.1"/>
    </source>
</evidence>
<gene>
    <name evidence="1" type="ORF">GKE01_10850</name>
</gene>
<protein>
    <recommendedName>
        <fullName evidence="2">HTH crp-type domain-containing protein</fullName>
    </recommendedName>
</protein>
<proteinExistence type="predicted"/>
<dbReference type="RefSeq" id="WP_010803530.1">
    <property type="nucleotide sequence ID" value="NZ_CAJSYT010000001.1"/>
</dbReference>
<organism evidence="1">
    <name type="scientific">Parabacteroides goldsteinii</name>
    <dbReference type="NCBI Taxonomy" id="328812"/>
    <lineage>
        <taxon>Bacteria</taxon>
        <taxon>Pseudomonadati</taxon>
        <taxon>Bacteroidota</taxon>
        <taxon>Bacteroidia</taxon>
        <taxon>Bacteroidales</taxon>
        <taxon>Tannerellaceae</taxon>
        <taxon>Parabacteroides</taxon>
    </lineage>
</organism>
<name>A0A6G1ZDS5_9BACT</name>
<sequence>MDEFRSVNEKLAIDLMGLPYVKIPRYTLNLLKCPATRQLGQLHILLFDICFFADGYAKLNGRKVPCKRGEYVGTQQELADLSGINIGSINRLIRKLEALHLISVSKIQGGSLIKVHGYTSLIAPPETKDASQKENEKQSIGNIFTEAERLYGNRTDRIN</sequence>
<dbReference type="EMBL" id="WKLP01000014">
    <property type="protein sequence ID" value="MRY11965.1"/>
    <property type="molecule type" value="Genomic_DNA"/>
</dbReference>
<accession>A0A6G1ZDS5</accession>
<reference evidence="1" key="1">
    <citation type="journal article" date="2019" name="Nat. Med.">
        <title>A library of human gut bacterial isolates paired with longitudinal multiomics data enables mechanistic microbiome research.</title>
        <authorList>
            <person name="Poyet M."/>
            <person name="Groussin M."/>
            <person name="Gibbons S.M."/>
            <person name="Avila-Pacheco J."/>
            <person name="Jiang X."/>
            <person name="Kearney S.M."/>
            <person name="Perrotta A.R."/>
            <person name="Berdy B."/>
            <person name="Zhao S."/>
            <person name="Lieberman T.D."/>
            <person name="Swanson P.K."/>
            <person name="Smith M."/>
            <person name="Roesemann S."/>
            <person name="Alexander J.E."/>
            <person name="Rich S.A."/>
            <person name="Livny J."/>
            <person name="Vlamakis H."/>
            <person name="Clish C."/>
            <person name="Bullock K."/>
            <person name="Deik A."/>
            <person name="Scott J."/>
            <person name="Pierce K.A."/>
            <person name="Xavier R.J."/>
            <person name="Alm E.J."/>
        </authorList>
    </citation>
    <scope>NUCLEOTIDE SEQUENCE</scope>
    <source>
        <strain evidence="1">BIOML-A4</strain>
    </source>
</reference>
<dbReference type="AlphaFoldDB" id="A0A6G1ZDS5"/>
<comment type="caution">
    <text evidence="1">The sequence shown here is derived from an EMBL/GenBank/DDBJ whole genome shotgun (WGS) entry which is preliminary data.</text>
</comment>